<feature type="compositionally biased region" description="Polar residues" evidence="2">
    <location>
        <begin position="1142"/>
        <end position="1158"/>
    </location>
</feature>
<gene>
    <name evidence="3" type="ORF">ElyMa_004347800</name>
</gene>
<feature type="region of interest" description="Disordered" evidence="2">
    <location>
        <begin position="2190"/>
        <end position="2210"/>
    </location>
</feature>
<feature type="compositionally biased region" description="Basic residues" evidence="2">
    <location>
        <begin position="129"/>
        <end position="142"/>
    </location>
</feature>
<feature type="region of interest" description="Disordered" evidence="2">
    <location>
        <begin position="935"/>
        <end position="964"/>
    </location>
</feature>
<keyword evidence="4" id="KW-1185">Reference proteome</keyword>
<keyword evidence="1" id="KW-0175">Coiled coil</keyword>
<feature type="compositionally biased region" description="Polar residues" evidence="2">
    <location>
        <begin position="104"/>
        <end position="113"/>
    </location>
</feature>
<feature type="compositionally biased region" description="Basic and acidic residues" evidence="2">
    <location>
        <begin position="935"/>
        <end position="955"/>
    </location>
</feature>
<sequence>MVGRRNTLLVTKRSLRNADSAAGKRPKRIVQTKVMEETVGMSRQEEQELNKALYASLQENRRSKSMPSLLGHTDECNSNSDIDLNKVSSSSKNISSNNGRRSLPSGSKSNKLSLGQRRSLRTGMASPLRRLKRSQHRSHKGLRPANASSSAKSHSKLAASLSIDESSQDSARSSSSSANGSKRKIHAQRKFAQGCSLPGTPSSTPAKLTTPPIKKISSRIPKTEDFLTFLCLRGTSVLPPHLDFFNYSREELAFQEESTKSGSSNKAKRQREGTPDSSSTSSGANEEVAEAAENQRTPVSAGKGGGGSSLLAKRSAARASAGTPETARGIISLRQGLQRKVSSTSSSRSSSPRFPVASSSFSQCQAQQASSSCEGALLVNPACRNPLLHTQNRRPKFYFTPEKSPSPSKASGVRPGEFTPPSMHHGSFYFGSVRNFSPLVCRPSTSKSASPRSTPARGLYSSSSSSYPSSSRSSWSSTATDGTPKRRKQGNRPLSREDAGKVIPVCTTIPSDLSVNTHCNLLDSPCHSSLSSLSSSSAVTLSKYQLLSSSNVLSVQQPPFSSVATSSSACLSSPRVAYRLLLHADNSDIPSSHASILLSNDRDASPPLSIFHHSPHSSCASHCHDKVSPTVQSSDCLFLDRTLSSPYNKAPETQETAMSCALRSGLKENTPCSQHTSNSVQPSQTQSTANHFAPLTMHGCPTCNSNKYNSMHYCESDLNLMCGIVPDTLHEQVCHCISNHKLFSTSDVHAKCFQHHSSCSLREEHALCARSCTCSCPVNLKKFTSNVSSSGTEKVCVPVDFRAHVSIPCTSLSGQEISTASQLQDTSRTSEGSYSCKRHEEVINIYTEHNENDSFGINSRLVNVVSPPNKGIGDGAQRRQKALKHSLYEAGEGVSEKQNSQCASDLSDQPSIEGVHFEEYDFAIIKQGGLYQRRADKTKTQGKSKRCEKDKDRVDKLKKKKHKKHRRKKIKVTQAELRIPKLTIRISKKQKVCTSKENGKDNLHNEKDRLESRKEANFQQEFIKMLEVADVPEPSIDLGWVSSAIKEDSYTEQNKTDCTHHEGDILNDEEMSDNPLLDYHGCISESEISFSGKPSQISYEDTENFLTPEFYPKSGPKEYYNSSSGQIYGLNSLNRKSHSQKHGIQQSNSKKFQTNSMHSGKFKKRQSLSTDSACFDPLDDQESKTLTKKLKMRDRIIKAYSKFNKRDTIVSSIEMTKEQVTDGSDLHRNFSTNKSMNYEAQTNSISSGDSAAAINQDCNGEELCRVLPPLALGTNLVEKEHAESAAASPTWKSDSVKSSFLEGDIMSCNTKTNCEKINKRKWKYDFIEDCLSKKAPNPSLDAQSQVLNVVELAKQKQSNVNIIAYRRKKGKKKLRNFKNKQPKCFSKIRMIKQRKIKVMKGNSNIELAGDSACEISNRHKDNRAALKDVQSSCSDLNSTQLSDFGQKAQESQHNNHNPTEKIDDSRSVIKKSKKMFHNEPSSSEMSEKAKCNISEEFFFEKGKSCLIDQILDWASLALTELASKCSIPVEKPDLSNCQLKNRQAAPSRLFSHNKEDKPKRLKRKKRFSGTFSEKDHVGHIEYERRAHKHIHGHRKKKRHKSESVRLCKYCCKSRRLSTNGIDALNFEDGIVPLDEDKKTVNIDDDIVLLEEDKKTMKIGDDVVLLDEDKITMKVDDDLVLLNEDKEKTIIDDGVVLLNEDKETTIIEDCVVLLDEEEKTAIIEDGVVLLDEDEKTVIIDGGIKVLDVDKKIIRSERTTKERGQVKYIQNPPCENIISLPKSKGECGQRSVLTKGQCLQRQYALSDSSDAPVCLSSPELIEVLPGKFKTPTDERRTEVVILDDDSNVEDKVFENFVRSEGHVESTIDQKLQNRESAMFHHNTKVIKPGNNFNEQVSQSQCCGIKVVEGTYKTRQEDKKTSPHLDCNAGPAPKRFAVCRKHSENENLSCLKYNHNGLSSCKQNATVSDKPLNLCKRFINSANPVFDKAEVHCSKGGLGFSYLKQTNKSFKNARSKSRKHASSFTKQLANDSFDDTSMVANHTKKSKSTTSDISFFKIKEYNKAIGEQKQQKSIPKFSLCSKSQNTKFKLKGIGTCKETSHKNSKNYAHVIHSENDAHSSCFNVVQDDSDVLKRTKKIEACNNMENANISMTEKSFEKKTFVKTKANLVDTVPFITECGEDFSKGTKHFLKNISSSESEEGRAGTESSRRESAEHMMDLELVEITPDSQKPEKSEKLDKEVGFSWQENVADDEVVECGGDIAQAGNDIAVHSYGSLNTGQGYAVVNGRFEECQILNKMQLASNGQQGPEKAMPLTEKSENTFHVGEQMQFDILQETNNQSKVRDSPTKSCVPHLSSSVQIQPFHGKVLNTVNTVNTCAMLDMFNWKSQVVGCKEKDDEYIPEKEKQPGFQVSKYAILYQAKPQLKRSIYLQAKDQSRKKQFRNCVSLDISSHPSNEKVKLFQKQISSLEPEEVHLKARPWLKAGYASSSSTTLSLSDTSTSQTNHRRFVNQKKPASGEKYNFRYAFSQATDLGSPEPKERKYFDSSHSFQAALSPTNMTIVETKDTFPFNCSKLPGVFASESMNQCSVFCLTSTPNEYPLNTVSTLAKSAPKSVASLSQPRVSLSAHSSSRCSTTSKHCMGIASASVNKDVDFDKQASHEDQYIREDSVSLGKTIPSTNFISESDKQAAHESANLISQKKAINGRNIFPKFNNLGINSSKTNNSTLTSKGKKVVQRLSASDKAATNLCKYRGQSSHEQSGAQRLIALEHQKIDLRDTTLTSTIASTDTISILPSSKPLPTQGGCPHDKLRIAHEKTDTDLSGHNSSKAADSFPLDLSSTSNTYLKDTGHNQQGYHFDMALSTHSRSLDIDLREELQNSRGDNEHVLDAIMAELKLQIEHLREEISQEESQPEFSQPKKSLTSSSPCYILP</sequence>
<proteinExistence type="predicted"/>
<feature type="compositionally biased region" description="Low complexity" evidence="2">
    <location>
        <begin position="341"/>
        <end position="357"/>
    </location>
</feature>
<feature type="region of interest" description="Disordered" evidence="2">
    <location>
        <begin position="2487"/>
        <end position="2509"/>
    </location>
</feature>
<accession>A0AAV4H2U2</accession>
<evidence type="ECO:0000256" key="2">
    <source>
        <dbReference type="SAM" id="MobiDB-lite"/>
    </source>
</evidence>
<feature type="compositionally biased region" description="Polar residues" evidence="2">
    <location>
        <begin position="443"/>
        <end position="453"/>
    </location>
</feature>
<feature type="region of interest" description="Disordered" evidence="2">
    <location>
        <begin position="60"/>
        <end position="216"/>
    </location>
</feature>
<feature type="compositionally biased region" description="Polar residues" evidence="2">
    <location>
        <begin position="2908"/>
        <end position="2927"/>
    </location>
</feature>
<feature type="compositionally biased region" description="Basic and acidic residues" evidence="2">
    <location>
        <begin position="2196"/>
        <end position="2210"/>
    </location>
</feature>
<dbReference type="Proteomes" id="UP000762676">
    <property type="component" value="Unassembled WGS sequence"/>
</dbReference>
<reference evidence="3 4" key="1">
    <citation type="journal article" date="2021" name="Elife">
        <title>Chloroplast acquisition without the gene transfer in kleptoplastic sea slugs, Plakobranchus ocellatus.</title>
        <authorList>
            <person name="Maeda T."/>
            <person name="Takahashi S."/>
            <person name="Yoshida T."/>
            <person name="Shimamura S."/>
            <person name="Takaki Y."/>
            <person name="Nagai Y."/>
            <person name="Toyoda A."/>
            <person name="Suzuki Y."/>
            <person name="Arimoto A."/>
            <person name="Ishii H."/>
            <person name="Satoh N."/>
            <person name="Nishiyama T."/>
            <person name="Hasebe M."/>
            <person name="Maruyama T."/>
            <person name="Minagawa J."/>
            <person name="Obokata J."/>
            <person name="Shigenobu S."/>
        </authorList>
    </citation>
    <scope>NUCLEOTIDE SEQUENCE [LARGE SCALE GENOMIC DNA]</scope>
</reference>
<protein>
    <submittedName>
        <fullName evidence="3">Protein Jumonji</fullName>
    </submittedName>
</protein>
<feature type="region of interest" description="Disordered" evidence="2">
    <location>
        <begin position="2900"/>
        <end position="2927"/>
    </location>
</feature>
<dbReference type="EMBL" id="BMAT01008772">
    <property type="protein sequence ID" value="GFR92233.1"/>
    <property type="molecule type" value="Genomic_DNA"/>
</dbReference>
<feature type="region of interest" description="Disordered" evidence="2">
    <location>
        <begin position="397"/>
        <end position="419"/>
    </location>
</feature>
<feature type="compositionally biased region" description="Low complexity" evidence="2">
    <location>
        <begin position="147"/>
        <end position="180"/>
    </location>
</feature>
<feature type="region of interest" description="Disordered" evidence="2">
    <location>
        <begin position="1135"/>
        <end position="1165"/>
    </location>
</feature>
<feature type="compositionally biased region" description="Basic and acidic residues" evidence="2">
    <location>
        <begin position="1458"/>
        <end position="1467"/>
    </location>
</feature>
<feature type="coiled-coil region" evidence="1">
    <location>
        <begin position="993"/>
        <end position="1020"/>
    </location>
</feature>
<feature type="compositionally biased region" description="Low complexity" evidence="2">
    <location>
        <begin position="461"/>
        <end position="477"/>
    </location>
</feature>
<evidence type="ECO:0000313" key="4">
    <source>
        <dbReference type="Proteomes" id="UP000762676"/>
    </source>
</evidence>
<feature type="compositionally biased region" description="Polar residues" evidence="2">
    <location>
        <begin position="1443"/>
        <end position="1457"/>
    </location>
</feature>
<feature type="compositionally biased region" description="Low complexity" evidence="2">
    <location>
        <begin position="85"/>
        <end position="98"/>
    </location>
</feature>
<comment type="caution">
    <text evidence="3">The sequence shown here is derived from an EMBL/GenBank/DDBJ whole genome shotgun (WGS) entry which is preliminary data.</text>
</comment>
<evidence type="ECO:0000256" key="1">
    <source>
        <dbReference type="SAM" id="Coils"/>
    </source>
</evidence>
<feature type="compositionally biased region" description="Low complexity" evidence="2">
    <location>
        <begin position="2487"/>
        <end position="2498"/>
    </location>
</feature>
<feature type="region of interest" description="Disordered" evidence="2">
    <location>
        <begin position="1443"/>
        <end position="1467"/>
    </location>
</feature>
<feature type="region of interest" description="Disordered" evidence="2">
    <location>
        <begin position="255"/>
        <end position="357"/>
    </location>
</feature>
<name>A0AAV4H2U2_9GAST</name>
<feature type="compositionally biased region" description="Low complexity" evidence="2">
    <location>
        <begin position="309"/>
        <end position="322"/>
    </location>
</feature>
<organism evidence="3 4">
    <name type="scientific">Elysia marginata</name>
    <dbReference type="NCBI Taxonomy" id="1093978"/>
    <lineage>
        <taxon>Eukaryota</taxon>
        <taxon>Metazoa</taxon>
        <taxon>Spiralia</taxon>
        <taxon>Lophotrochozoa</taxon>
        <taxon>Mollusca</taxon>
        <taxon>Gastropoda</taxon>
        <taxon>Heterobranchia</taxon>
        <taxon>Euthyneura</taxon>
        <taxon>Panpulmonata</taxon>
        <taxon>Sacoglossa</taxon>
        <taxon>Placobranchoidea</taxon>
        <taxon>Plakobranchidae</taxon>
        <taxon>Elysia</taxon>
    </lineage>
</organism>
<evidence type="ECO:0000313" key="3">
    <source>
        <dbReference type="EMBL" id="GFR92233.1"/>
    </source>
</evidence>
<feature type="region of interest" description="Disordered" evidence="2">
    <location>
        <begin position="442"/>
        <end position="499"/>
    </location>
</feature>